<evidence type="ECO:0000256" key="1">
    <source>
        <dbReference type="SAM" id="Phobius"/>
    </source>
</evidence>
<dbReference type="PANTHER" id="PTHR10587">
    <property type="entry name" value="GLYCOSYL TRANSFERASE-RELATED"/>
    <property type="match status" value="1"/>
</dbReference>
<evidence type="ECO:0000313" key="4">
    <source>
        <dbReference type="Proteomes" id="UP000198981"/>
    </source>
</evidence>
<dbReference type="EMBL" id="FMUH01000002">
    <property type="protein sequence ID" value="SCX44662.1"/>
    <property type="molecule type" value="Genomic_DNA"/>
</dbReference>
<dbReference type="STRING" id="1960309.SAMN03159343_1453"/>
<dbReference type="InterPro" id="IPR011330">
    <property type="entry name" value="Glyco_hydro/deAcase_b/a-brl"/>
</dbReference>
<feature type="transmembrane region" description="Helical" evidence="1">
    <location>
        <begin position="12"/>
        <end position="33"/>
    </location>
</feature>
<dbReference type="OrthoDB" id="3521160at2"/>
<dbReference type="GO" id="GO:0016810">
    <property type="term" value="F:hydrolase activity, acting on carbon-nitrogen (but not peptide) bonds"/>
    <property type="evidence" value="ECO:0007669"/>
    <property type="project" value="InterPro"/>
</dbReference>
<dbReference type="InterPro" id="IPR006311">
    <property type="entry name" value="TAT_signal"/>
</dbReference>
<keyword evidence="4" id="KW-1185">Reference proteome</keyword>
<dbReference type="InterPro" id="IPR002509">
    <property type="entry name" value="NODB_dom"/>
</dbReference>
<evidence type="ECO:0000259" key="2">
    <source>
        <dbReference type="PROSITE" id="PS51677"/>
    </source>
</evidence>
<gene>
    <name evidence="3" type="ORF">SAMN03159343_1453</name>
</gene>
<sequence length="301" mass="31863">MSSSRRQFLGRAGLGIGGLAVGGAVGGTLGTVLTRSDDDVRDEARARAQEQFMEAGGAADEGESVARLGTHRVVWNTTVTSPIACISFDDGPTPEYTPRILEALAAAGVTATFNVMGHNAVAHPDLLREVVAAGHEIGNHTWDHQDLTTLTAAQTREELVRCRDEVAAIIDAPFTSFRPPRGEITGYALRVAAELGYDTYIWSVTRGPGDKKEVSEIGDYMGRTVIAGDVLGLHDGIGRGTFDPDASFAKALAERRELEVQALPSALQQIADRGITLMSANRLLALSEAEPVGGQPATTVD</sequence>
<organism evidence="3 4">
    <name type="scientific">Klenkia marina</name>
    <dbReference type="NCBI Taxonomy" id="1960309"/>
    <lineage>
        <taxon>Bacteria</taxon>
        <taxon>Bacillati</taxon>
        <taxon>Actinomycetota</taxon>
        <taxon>Actinomycetes</taxon>
        <taxon>Geodermatophilales</taxon>
        <taxon>Geodermatophilaceae</taxon>
        <taxon>Klenkia</taxon>
    </lineage>
</organism>
<keyword evidence="1" id="KW-0812">Transmembrane</keyword>
<dbReference type="InterPro" id="IPR050248">
    <property type="entry name" value="Polysacc_deacetylase_ArnD"/>
</dbReference>
<dbReference type="RefSeq" id="WP_092801653.1">
    <property type="nucleotide sequence ID" value="NZ_FMUH01000002.1"/>
</dbReference>
<dbReference type="CDD" id="cd10917">
    <property type="entry name" value="CE4_NodB_like_6s_7s"/>
    <property type="match status" value="1"/>
</dbReference>
<name>A0A1G4XTY3_9ACTN</name>
<dbReference type="Proteomes" id="UP000198981">
    <property type="component" value="Unassembled WGS sequence"/>
</dbReference>
<proteinExistence type="predicted"/>
<evidence type="ECO:0000313" key="3">
    <source>
        <dbReference type="EMBL" id="SCX44662.1"/>
    </source>
</evidence>
<keyword evidence="1" id="KW-0472">Membrane</keyword>
<reference evidence="4" key="1">
    <citation type="submission" date="2016-10" db="EMBL/GenBank/DDBJ databases">
        <authorList>
            <person name="Varghese N."/>
            <person name="Submissions S."/>
        </authorList>
    </citation>
    <scope>NUCLEOTIDE SEQUENCE [LARGE SCALE GENOMIC DNA]</scope>
    <source>
        <strain evidence="4">DSM 45722</strain>
    </source>
</reference>
<keyword evidence="1" id="KW-1133">Transmembrane helix</keyword>
<dbReference type="AlphaFoldDB" id="A0A1G4XTY3"/>
<accession>A0A1G4XTY3</accession>
<protein>
    <submittedName>
        <fullName evidence="3">Polysaccharide deacetylase</fullName>
    </submittedName>
</protein>
<dbReference type="GO" id="GO:0005975">
    <property type="term" value="P:carbohydrate metabolic process"/>
    <property type="evidence" value="ECO:0007669"/>
    <property type="project" value="InterPro"/>
</dbReference>
<dbReference type="SUPFAM" id="SSF88713">
    <property type="entry name" value="Glycoside hydrolase/deacetylase"/>
    <property type="match status" value="1"/>
</dbReference>
<dbReference type="Gene3D" id="3.20.20.370">
    <property type="entry name" value="Glycoside hydrolase/deacetylase"/>
    <property type="match status" value="1"/>
</dbReference>
<feature type="domain" description="NodB homology" evidence="2">
    <location>
        <begin position="82"/>
        <end position="278"/>
    </location>
</feature>
<dbReference type="Pfam" id="PF01522">
    <property type="entry name" value="Polysacc_deac_1"/>
    <property type="match status" value="1"/>
</dbReference>
<dbReference type="PROSITE" id="PS51318">
    <property type="entry name" value="TAT"/>
    <property type="match status" value="1"/>
</dbReference>
<dbReference type="PROSITE" id="PS51677">
    <property type="entry name" value="NODB"/>
    <property type="match status" value="1"/>
</dbReference>